<name>A0ABV7N0X1_9STAP</name>
<reference evidence="3" key="1">
    <citation type="journal article" date="2019" name="Int. J. Syst. Evol. Microbiol.">
        <title>The Global Catalogue of Microorganisms (GCM) 10K type strain sequencing project: providing services to taxonomists for standard genome sequencing and annotation.</title>
        <authorList>
            <consortium name="The Broad Institute Genomics Platform"/>
            <consortium name="The Broad Institute Genome Sequencing Center for Infectious Disease"/>
            <person name="Wu L."/>
            <person name="Ma J."/>
        </authorList>
    </citation>
    <scope>NUCLEOTIDE SEQUENCE [LARGE SCALE GENOMIC DNA]</scope>
    <source>
        <strain evidence="3">CCM 7756</strain>
    </source>
</reference>
<dbReference type="RefSeq" id="WP_380650849.1">
    <property type="nucleotide sequence ID" value="NZ_JBHRVQ010000001.1"/>
</dbReference>
<gene>
    <name evidence="2" type="ORF">ACFOEO_01260</name>
</gene>
<proteinExistence type="predicted"/>
<evidence type="ECO:0000256" key="1">
    <source>
        <dbReference type="SAM" id="Phobius"/>
    </source>
</evidence>
<keyword evidence="1" id="KW-0472">Membrane</keyword>
<comment type="caution">
    <text evidence="2">The sequence shown here is derived from an EMBL/GenBank/DDBJ whole genome shotgun (WGS) entry which is preliminary data.</text>
</comment>
<keyword evidence="1" id="KW-0812">Transmembrane</keyword>
<keyword evidence="3" id="KW-1185">Reference proteome</keyword>
<feature type="transmembrane region" description="Helical" evidence="1">
    <location>
        <begin position="63"/>
        <end position="80"/>
    </location>
</feature>
<dbReference type="Proteomes" id="UP001595637">
    <property type="component" value="Unassembled WGS sequence"/>
</dbReference>
<evidence type="ECO:0000313" key="3">
    <source>
        <dbReference type="Proteomes" id="UP001595637"/>
    </source>
</evidence>
<organism evidence="2 3">
    <name type="scientific">Salinicoccus sesuvii</name>
    <dbReference type="NCBI Taxonomy" id="868281"/>
    <lineage>
        <taxon>Bacteria</taxon>
        <taxon>Bacillati</taxon>
        <taxon>Bacillota</taxon>
        <taxon>Bacilli</taxon>
        <taxon>Bacillales</taxon>
        <taxon>Staphylococcaceae</taxon>
        <taxon>Salinicoccus</taxon>
    </lineage>
</organism>
<keyword evidence="1" id="KW-1133">Transmembrane helix</keyword>
<accession>A0ABV7N0X1</accession>
<evidence type="ECO:0000313" key="2">
    <source>
        <dbReference type="EMBL" id="MFC3387236.1"/>
    </source>
</evidence>
<dbReference type="EMBL" id="JBHRVQ010000001">
    <property type="protein sequence ID" value="MFC3387236.1"/>
    <property type="molecule type" value="Genomic_DNA"/>
</dbReference>
<protein>
    <submittedName>
        <fullName evidence="2">Uncharacterized protein</fullName>
    </submittedName>
</protein>
<sequence>MKSKFDDYKDRANDYIKKNKYDEKAQEAYKKGQDYFEEKGGKQGVIDYLKSILPGFHHGENKAILIVSTIVIFISSIWAYDNVHRHGIGPSYSDTNKEKVAEMKRASEVYDWD</sequence>